<proteinExistence type="predicted"/>
<feature type="compositionally biased region" description="Basic residues" evidence="1">
    <location>
        <begin position="7"/>
        <end position="16"/>
    </location>
</feature>
<sequence>MLGCKGMHVRGARRTGRAAGGNGRDAGARQTCGARGRARLRNDPGYQSSKLIDKQYRDDLGYARYERSTVGMIPAVKVVNSRNDPGYQSSKLIDKQYRDDLGYARCERSTDGMIPAVNKQYRDDLGYARCERSTVGMIPTVKVMRKVNSRDDPGCQSSKLIYKQYRDDLGYARCERSTDRMIPAVDKQYRDDLGYARCERKRRMTLVVCGCKAAVLRIGLTLGTATRLVAWESENRGWFTRKGRHNSPLVVILEHAECPWGRG</sequence>
<evidence type="ECO:0000313" key="2">
    <source>
        <dbReference type="EMBL" id="PKI73262.1"/>
    </source>
</evidence>
<protein>
    <submittedName>
        <fullName evidence="2">Uncharacterized protein</fullName>
    </submittedName>
</protein>
<feature type="region of interest" description="Disordered" evidence="1">
    <location>
        <begin position="1"/>
        <end position="45"/>
    </location>
</feature>
<evidence type="ECO:0000256" key="1">
    <source>
        <dbReference type="SAM" id="MobiDB-lite"/>
    </source>
</evidence>
<name>A0A2I0KXR4_PUNGR</name>
<dbReference type="STRING" id="22663.A0A2I0KXR4"/>
<reference evidence="2 3" key="1">
    <citation type="submission" date="2017-11" db="EMBL/GenBank/DDBJ databases">
        <title>De-novo sequencing of pomegranate (Punica granatum L.) genome.</title>
        <authorList>
            <person name="Akparov Z."/>
            <person name="Amiraslanov A."/>
            <person name="Hajiyeva S."/>
            <person name="Abbasov M."/>
            <person name="Kaur K."/>
            <person name="Hamwieh A."/>
            <person name="Solovyev V."/>
            <person name="Salamov A."/>
            <person name="Braich B."/>
            <person name="Kosarev P."/>
            <person name="Mahmoud A."/>
            <person name="Hajiyev E."/>
            <person name="Babayeva S."/>
            <person name="Izzatullayeva V."/>
            <person name="Mammadov A."/>
            <person name="Mammadov A."/>
            <person name="Sharifova S."/>
            <person name="Ojaghi J."/>
            <person name="Eynullazada K."/>
            <person name="Bayramov B."/>
            <person name="Abdulazimova A."/>
            <person name="Shahmuradov I."/>
        </authorList>
    </citation>
    <scope>NUCLEOTIDE SEQUENCE [LARGE SCALE GENOMIC DNA]</scope>
    <source>
        <strain evidence="3">cv. AG2017</strain>
        <tissue evidence="2">Leaf</tissue>
    </source>
</reference>
<keyword evidence="3" id="KW-1185">Reference proteome</keyword>
<evidence type="ECO:0000313" key="3">
    <source>
        <dbReference type="Proteomes" id="UP000233551"/>
    </source>
</evidence>
<dbReference type="Proteomes" id="UP000233551">
    <property type="component" value="Unassembled WGS sequence"/>
</dbReference>
<accession>A0A2I0KXR4</accession>
<organism evidence="2 3">
    <name type="scientific">Punica granatum</name>
    <name type="common">Pomegranate</name>
    <dbReference type="NCBI Taxonomy" id="22663"/>
    <lineage>
        <taxon>Eukaryota</taxon>
        <taxon>Viridiplantae</taxon>
        <taxon>Streptophyta</taxon>
        <taxon>Embryophyta</taxon>
        <taxon>Tracheophyta</taxon>
        <taxon>Spermatophyta</taxon>
        <taxon>Magnoliopsida</taxon>
        <taxon>eudicotyledons</taxon>
        <taxon>Gunneridae</taxon>
        <taxon>Pentapetalae</taxon>
        <taxon>rosids</taxon>
        <taxon>malvids</taxon>
        <taxon>Myrtales</taxon>
        <taxon>Lythraceae</taxon>
        <taxon>Punica</taxon>
    </lineage>
</organism>
<gene>
    <name evidence="2" type="ORF">CRG98_006339</name>
</gene>
<dbReference type="AlphaFoldDB" id="A0A2I0KXR4"/>
<comment type="caution">
    <text evidence="2">The sequence shown here is derived from an EMBL/GenBank/DDBJ whole genome shotgun (WGS) entry which is preliminary data.</text>
</comment>
<dbReference type="EMBL" id="PGOL01000278">
    <property type="protein sequence ID" value="PKI73262.1"/>
    <property type="molecule type" value="Genomic_DNA"/>
</dbReference>